<comment type="caution">
    <text evidence="1">The sequence shown here is derived from an EMBL/GenBank/DDBJ whole genome shotgun (WGS) entry which is preliminary data.</text>
</comment>
<dbReference type="EMBL" id="BDIP01006382">
    <property type="protein sequence ID" value="GIQ90592.1"/>
    <property type="molecule type" value="Genomic_DNA"/>
</dbReference>
<name>A0A9K3D9A7_9EUKA</name>
<keyword evidence="2" id="KW-1185">Reference proteome</keyword>
<protein>
    <submittedName>
        <fullName evidence="1">Uncharacterized protein</fullName>
    </submittedName>
</protein>
<evidence type="ECO:0000313" key="1">
    <source>
        <dbReference type="EMBL" id="GIQ90592.1"/>
    </source>
</evidence>
<gene>
    <name evidence="1" type="ORF">KIPB_013440</name>
</gene>
<proteinExistence type="predicted"/>
<accession>A0A9K3D9A7</accession>
<feature type="non-terminal residue" evidence="1">
    <location>
        <position position="1"/>
    </location>
</feature>
<evidence type="ECO:0000313" key="2">
    <source>
        <dbReference type="Proteomes" id="UP000265618"/>
    </source>
</evidence>
<reference evidence="1 2" key="1">
    <citation type="journal article" date="2018" name="PLoS ONE">
        <title>The draft genome of Kipferlia bialata reveals reductive genome evolution in fornicate parasites.</title>
        <authorList>
            <person name="Tanifuji G."/>
            <person name="Takabayashi S."/>
            <person name="Kume K."/>
            <person name="Takagi M."/>
            <person name="Nakayama T."/>
            <person name="Kamikawa R."/>
            <person name="Inagaki Y."/>
            <person name="Hashimoto T."/>
        </authorList>
    </citation>
    <scope>NUCLEOTIDE SEQUENCE [LARGE SCALE GENOMIC DNA]</scope>
    <source>
        <strain evidence="1">NY0173</strain>
    </source>
</reference>
<dbReference type="Proteomes" id="UP000265618">
    <property type="component" value="Unassembled WGS sequence"/>
</dbReference>
<dbReference type="AlphaFoldDB" id="A0A9K3D9A7"/>
<organism evidence="1 2">
    <name type="scientific">Kipferlia bialata</name>
    <dbReference type="NCBI Taxonomy" id="797122"/>
    <lineage>
        <taxon>Eukaryota</taxon>
        <taxon>Metamonada</taxon>
        <taxon>Carpediemonas-like organisms</taxon>
        <taxon>Kipferlia</taxon>
    </lineage>
</organism>
<sequence>METGKRVIENTYRMGPEEDEKLECRILAPHVKNAIEKQFSQWTYECEQAKVK</sequence>